<comment type="caution">
    <text evidence="1">The sequence shown here is derived from an EMBL/GenBank/DDBJ whole genome shotgun (WGS) entry which is preliminary data.</text>
</comment>
<reference evidence="1" key="1">
    <citation type="submission" date="2020-08" db="EMBL/GenBank/DDBJ databases">
        <title>Genome public.</title>
        <authorList>
            <person name="Liu C."/>
            <person name="Sun Q."/>
        </authorList>
    </citation>
    <scope>NUCLEOTIDE SEQUENCE</scope>
    <source>
        <strain evidence="1">BX8</strain>
    </source>
</reference>
<name>A0A923L194_9FIRM</name>
<sequence length="57" mass="6807">MESQEKYCSDCEYWNYNAFTERKYGMGVGLCRQDNHERFCNRCACIVFVTRKEAQHG</sequence>
<protein>
    <submittedName>
        <fullName evidence="1">Uncharacterized protein</fullName>
    </submittedName>
</protein>
<proteinExistence type="predicted"/>
<dbReference type="AlphaFoldDB" id="A0A923L194"/>
<evidence type="ECO:0000313" key="1">
    <source>
        <dbReference type="EMBL" id="MBC5580883.1"/>
    </source>
</evidence>
<dbReference type="RefSeq" id="WP_186887262.1">
    <property type="nucleotide sequence ID" value="NZ_JACONZ010000002.1"/>
</dbReference>
<keyword evidence="2" id="KW-1185">Reference proteome</keyword>
<dbReference type="EMBL" id="JACONZ010000002">
    <property type="protein sequence ID" value="MBC5580883.1"/>
    <property type="molecule type" value="Genomic_DNA"/>
</dbReference>
<evidence type="ECO:0000313" key="2">
    <source>
        <dbReference type="Proteomes" id="UP000659630"/>
    </source>
</evidence>
<dbReference type="Proteomes" id="UP000659630">
    <property type="component" value="Unassembled WGS sequence"/>
</dbReference>
<organism evidence="1 2">
    <name type="scientific">Anaerofilum hominis</name>
    <dbReference type="NCBI Taxonomy" id="2763016"/>
    <lineage>
        <taxon>Bacteria</taxon>
        <taxon>Bacillati</taxon>
        <taxon>Bacillota</taxon>
        <taxon>Clostridia</taxon>
        <taxon>Eubacteriales</taxon>
        <taxon>Oscillospiraceae</taxon>
        <taxon>Anaerofilum</taxon>
    </lineage>
</organism>
<accession>A0A923L194</accession>
<gene>
    <name evidence="1" type="ORF">H8S23_05145</name>
</gene>